<keyword evidence="3" id="KW-1185">Reference proteome</keyword>
<accession>A0AB34KNZ3</accession>
<dbReference type="GO" id="GO:1990269">
    <property type="term" value="F:RNA polymerase II C-terminal domain phosphoserine binding"/>
    <property type="evidence" value="ECO:0007669"/>
    <property type="project" value="TreeGrafter"/>
</dbReference>
<feature type="compositionally biased region" description="Acidic residues" evidence="1">
    <location>
        <begin position="36"/>
        <end position="46"/>
    </location>
</feature>
<dbReference type="InterPro" id="IPR007149">
    <property type="entry name" value="Leo1"/>
</dbReference>
<feature type="region of interest" description="Disordered" evidence="1">
    <location>
        <begin position="1"/>
        <end position="153"/>
    </location>
</feature>
<dbReference type="RefSeq" id="XP_069228426.1">
    <property type="nucleotide sequence ID" value="XM_069374395.1"/>
</dbReference>
<dbReference type="AlphaFoldDB" id="A0AB34KNZ3"/>
<dbReference type="GO" id="GO:0006368">
    <property type="term" value="P:transcription elongation by RNA polymerase II"/>
    <property type="evidence" value="ECO:0007669"/>
    <property type="project" value="InterPro"/>
</dbReference>
<comment type="caution">
    <text evidence="2">The sequence shown here is derived from an EMBL/GenBank/DDBJ whole genome shotgun (WGS) entry which is preliminary data.</text>
</comment>
<reference evidence="2 3" key="1">
    <citation type="journal article" date="2020" name="Microbiol. Resour. Announc.">
        <title>Draft Genome Sequence of a Cladosporium Species Isolated from the Mesophotic Ascidian Didemnum maculosum.</title>
        <authorList>
            <person name="Gioti A."/>
            <person name="Siaperas R."/>
            <person name="Nikolaivits E."/>
            <person name="Le Goff G."/>
            <person name="Ouazzani J."/>
            <person name="Kotoulas G."/>
            <person name="Topakas E."/>
        </authorList>
    </citation>
    <scope>NUCLEOTIDE SEQUENCE [LARGE SCALE GENOMIC DNA]</scope>
    <source>
        <strain evidence="2 3">TM138-S3</strain>
    </source>
</reference>
<sequence length="523" mass="57664">MASAAAVSADIDRPPIENDFDESNGVTSEVKTAQAEGDDDEEEDEDIQRKGRRQDRVRSNAEAEDEDQGDIEDDDDLFGDGGDDDELPGDPAPAPTRRELDDEELDSGDDEGRQDRIGDIGQEDEPEMHEQEKIVMDLDLPRQAGPEPSDGEMYILSVPNFMSFHPQAWKPADFQPPTADHHKKTTSATFSPYNTAMTTLRWRRSPNNPSELQSNARILRWSDGSLTMQLASDPTTQYEMTGNPLAPHQRNPVKPTPTSIKSSQGGGRVGTGQGEKNGSHPDTFTYLVAPYPAVGSLRVSNKLTAGLRIMQSASVVDDAITQLQTSLAAASNASRVKGTNGDLAVVDEDPELARRQAELAEREKARARRRRQAQEERENERAGRALGRHGLSSGRGGLNASMLEDDEELGFESQGRRGGAKARKPRQRRANSEYSSEEDYGRRGFQSKADEYDEEDDFVAGSDEEEVVEDDDDEDDGIREASPKRGRAGDDDDDAKGEDDDEDAAVQATRKRRKVVLDDEEED</sequence>
<proteinExistence type="predicted"/>
<protein>
    <recommendedName>
        <fullName evidence="4">RNA polymerase-associated protein LEO1</fullName>
    </recommendedName>
</protein>
<evidence type="ECO:0008006" key="4">
    <source>
        <dbReference type="Google" id="ProtNLM"/>
    </source>
</evidence>
<dbReference type="GO" id="GO:0016593">
    <property type="term" value="C:Cdc73/Paf1 complex"/>
    <property type="evidence" value="ECO:0007669"/>
    <property type="project" value="InterPro"/>
</dbReference>
<feature type="compositionally biased region" description="Basic and acidic residues" evidence="1">
    <location>
        <begin position="478"/>
        <end position="489"/>
    </location>
</feature>
<organism evidence="2 3">
    <name type="scientific">Cladosporium halotolerans</name>
    <dbReference type="NCBI Taxonomy" id="1052096"/>
    <lineage>
        <taxon>Eukaryota</taxon>
        <taxon>Fungi</taxon>
        <taxon>Dikarya</taxon>
        <taxon>Ascomycota</taxon>
        <taxon>Pezizomycotina</taxon>
        <taxon>Dothideomycetes</taxon>
        <taxon>Dothideomycetidae</taxon>
        <taxon>Cladosporiales</taxon>
        <taxon>Cladosporiaceae</taxon>
        <taxon>Cladosporium</taxon>
    </lineage>
</organism>
<dbReference type="GO" id="GO:0032968">
    <property type="term" value="P:positive regulation of transcription elongation by RNA polymerase II"/>
    <property type="evidence" value="ECO:0007669"/>
    <property type="project" value="TreeGrafter"/>
</dbReference>
<evidence type="ECO:0000256" key="1">
    <source>
        <dbReference type="SAM" id="MobiDB-lite"/>
    </source>
</evidence>
<dbReference type="PANTHER" id="PTHR23146:SF0">
    <property type="entry name" value="RNA POLYMERASE-ASSOCIATED PROTEIN LEO1"/>
    <property type="match status" value="1"/>
</dbReference>
<dbReference type="Pfam" id="PF04004">
    <property type="entry name" value="Leo1"/>
    <property type="match status" value="1"/>
</dbReference>
<dbReference type="Proteomes" id="UP000803884">
    <property type="component" value="Unassembled WGS sequence"/>
</dbReference>
<feature type="region of interest" description="Disordered" evidence="1">
    <location>
        <begin position="357"/>
        <end position="523"/>
    </location>
</feature>
<dbReference type="PANTHER" id="PTHR23146">
    <property type="entry name" value="LEO1 PROTEIN"/>
    <property type="match status" value="1"/>
</dbReference>
<dbReference type="EMBL" id="JAAQHG020000020">
    <property type="protein sequence ID" value="KAL1585320.1"/>
    <property type="molecule type" value="Genomic_DNA"/>
</dbReference>
<name>A0AB34KNZ3_9PEZI</name>
<feature type="compositionally biased region" description="Acidic residues" evidence="1">
    <location>
        <begin position="490"/>
        <end position="504"/>
    </location>
</feature>
<feature type="compositionally biased region" description="Basic residues" evidence="1">
    <location>
        <begin position="418"/>
        <end position="429"/>
    </location>
</feature>
<feature type="compositionally biased region" description="Basic and acidic residues" evidence="1">
    <location>
        <begin position="372"/>
        <end position="383"/>
    </location>
</feature>
<evidence type="ECO:0000313" key="2">
    <source>
        <dbReference type="EMBL" id="KAL1585320.1"/>
    </source>
</evidence>
<gene>
    <name evidence="2" type="ORF">WHR41_05790</name>
</gene>
<evidence type="ECO:0000313" key="3">
    <source>
        <dbReference type="Proteomes" id="UP000803884"/>
    </source>
</evidence>
<feature type="compositionally biased region" description="Acidic residues" evidence="1">
    <location>
        <begin position="451"/>
        <end position="477"/>
    </location>
</feature>
<dbReference type="GeneID" id="96007233"/>
<feature type="compositionally biased region" description="Gly residues" evidence="1">
    <location>
        <begin position="264"/>
        <end position="275"/>
    </location>
</feature>
<feature type="compositionally biased region" description="Acidic residues" evidence="1">
    <location>
        <begin position="62"/>
        <end position="88"/>
    </location>
</feature>
<feature type="compositionally biased region" description="Basic and acidic residues" evidence="1">
    <location>
        <begin position="128"/>
        <end position="140"/>
    </location>
</feature>
<feature type="region of interest" description="Disordered" evidence="1">
    <location>
        <begin position="241"/>
        <end position="281"/>
    </location>
</feature>